<evidence type="ECO:0008006" key="3">
    <source>
        <dbReference type="Google" id="ProtNLM"/>
    </source>
</evidence>
<dbReference type="STRING" id="211165.GCA_000317285_03399"/>
<organism evidence="1 2">
    <name type="scientific">Chlorogloeopsis fritschii PCC 6912</name>
    <dbReference type="NCBI Taxonomy" id="211165"/>
    <lineage>
        <taxon>Bacteria</taxon>
        <taxon>Bacillati</taxon>
        <taxon>Cyanobacteriota</taxon>
        <taxon>Cyanophyceae</taxon>
        <taxon>Nostocales</taxon>
        <taxon>Chlorogloeopsidaceae</taxon>
        <taxon>Chlorogloeopsis</taxon>
    </lineage>
</organism>
<reference evidence="1 2" key="1">
    <citation type="journal article" date="2019" name="Genome Biol. Evol.">
        <title>Day and night: Metabolic profiles and evolutionary relationships of six axenic non-marine cyanobacteria.</title>
        <authorList>
            <person name="Will S.E."/>
            <person name="Henke P."/>
            <person name="Boedeker C."/>
            <person name="Huang S."/>
            <person name="Brinkmann H."/>
            <person name="Rohde M."/>
            <person name="Jarek M."/>
            <person name="Friedl T."/>
            <person name="Seufert S."/>
            <person name="Schumacher M."/>
            <person name="Overmann J."/>
            <person name="Neumann-Schaal M."/>
            <person name="Petersen J."/>
        </authorList>
    </citation>
    <scope>NUCLEOTIDE SEQUENCE [LARGE SCALE GENOMIC DNA]</scope>
    <source>
        <strain evidence="1 2">PCC 6912</strain>
    </source>
</reference>
<comment type="caution">
    <text evidence="1">The sequence shown here is derived from an EMBL/GenBank/DDBJ whole genome shotgun (WGS) entry which is preliminary data.</text>
</comment>
<dbReference type="Proteomes" id="UP000268857">
    <property type="component" value="Unassembled WGS sequence"/>
</dbReference>
<protein>
    <recommendedName>
        <fullName evidence="3">Mersacidin/lichenicidin family type 2 lantibiotic</fullName>
    </recommendedName>
</protein>
<accession>A0A3S1A8K5</accession>
<dbReference type="NCBIfam" id="TIGR03898">
    <property type="entry name" value="lanti_MRSA_kill"/>
    <property type="match status" value="1"/>
</dbReference>
<keyword evidence="2" id="KW-1185">Reference proteome</keyword>
<dbReference type="GO" id="GO:0042742">
    <property type="term" value="P:defense response to bacterium"/>
    <property type="evidence" value="ECO:0007669"/>
    <property type="project" value="InterPro"/>
</dbReference>
<dbReference type="OrthoDB" id="3539673at2"/>
<name>A0A3S1A8K5_CHLFR</name>
<dbReference type="InterPro" id="IPR027635">
    <property type="entry name" value="Lantibiotic2_lead_pep_dom"/>
</dbReference>
<dbReference type="AlphaFoldDB" id="A0A3S1A8K5"/>
<evidence type="ECO:0000313" key="1">
    <source>
        <dbReference type="EMBL" id="RUR72340.1"/>
    </source>
</evidence>
<evidence type="ECO:0000313" key="2">
    <source>
        <dbReference type="Proteomes" id="UP000268857"/>
    </source>
</evidence>
<dbReference type="EMBL" id="RSCJ01000051">
    <property type="protein sequence ID" value="RUR72340.1"/>
    <property type="molecule type" value="Genomic_DNA"/>
</dbReference>
<dbReference type="RefSeq" id="WP_016878212.1">
    <property type="nucleotide sequence ID" value="NZ_AJLN01000088.1"/>
</dbReference>
<sequence>MSNEDIIRAWKDEEYRNSLSEEHRAQLPENPAGLIELTDAEIETINGGSKRTKDSTICDLVKKTTDPTTECKPSSHVLTCSSDSTSLDMFSI</sequence>
<proteinExistence type="predicted"/>
<gene>
    <name evidence="1" type="ORF">PCC6912_63800</name>
</gene>